<reference evidence="4 5" key="1">
    <citation type="submission" date="2021-06" db="EMBL/GenBank/DDBJ databases">
        <title>Genome sequence of Babesia caballi.</title>
        <authorList>
            <person name="Yamagishi J."/>
            <person name="Kidaka T."/>
            <person name="Ochi A."/>
        </authorList>
    </citation>
    <scope>NUCLEOTIDE SEQUENCE [LARGE SCALE GENOMIC DNA]</scope>
    <source>
        <strain evidence="4">USDA-D6B2</strain>
    </source>
</reference>
<dbReference type="PANTHER" id="PTHR43527">
    <property type="entry name" value="4-DIPHOSPHOCYTIDYL-2-C-METHYL-D-ERYTHRITOL KINASE, CHLOROPLASTIC"/>
    <property type="match status" value="1"/>
</dbReference>
<name>A0AAV4LV16_BABCB</name>
<dbReference type="RefSeq" id="XP_067715902.1">
    <property type="nucleotide sequence ID" value="XM_067859801.1"/>
</dbReference>
<proteinExistence type="predicted"/>
<evidence type="ECO:0000256" key="2">
    <source>
        <dbReference type="ARBA" id="ARBA00022777"/>
    </source>
</evidence>
<organism evidence="4 5">
    <name type="scientific">Babesia caballi</name>
    <dbReference type="NCBI Taxonomy" id="5871"/>
    <lineage>
        <taxon>Eukaryota</taxon>
        <taxon>Sar</taxon>
        <taxon>Alveolata</taxon>
        <taxon>Apicomplexa</taxon>
        <taxon>Aconoidasida</taxon>
        <taxon>Piroplasmida</taxon>
        <taxon>Babesiidae</taxon>
        <taxon>Babesia</taxon>
    </lineage>
</organism>
<evidence type="ECO:0000256" key="3">
    <source>
        <dbReference type="ARBA" id="ARBA00022840"/>
    </source>
</evidence>
<dbReference type="InterPro" id="IPR014721">
    <property type="entry name" value="Ribsml_uS5_D2-typ_fold_subgr"/>
</dbReference>
<accession>A0AAV4LV16</accession>
<dbReference type="InterPro" id="IPR020568">
    <property type="entry name" value="Ribosomal_Su5_D2-typ_SF"/>
</dbReference>
<protein>
    <submittedName>
        <fullName evidence="4">4-diphosphocytidyl-2c-methyl-D-erythritol kinase</fullName>
    </submittedName>
</protein>
<dbReference type="Proteomes" id="UP001497744">
    <property type="component" value="Unassembled WGS sequence"/>
</dbReference>
<dbReference type="InterPro" id="IPR036554">
    <property type="entry name" value="GHMP_kinase_C_sf"/>
</dbReference>
<dbReference type="Gene3D" id="3.30.70.890">
    <property type="entry name" value="GHMP kinase, C-terminal domain"/>
    <property type="match status" value="1"/>
</dbReference>
<keyword evidence="3" id="KW-0067">ATP-binding</keyword>
<evidence type="ECO:0000256" key="1">
    <source>
        <dbReference type="ARBA" id="ARBA00022741"/>
    </source>
</evidence>
<dbReference type="Gene3D" id="3.30.230.10">
    <property type="match status" value="1"/>
</dbReference>
<keyword evidence="5" id="KW-1185">Reference proteome</keyword>
<dbReference type="EMBL" id="BPLF01000002">
    <property type="protein sequence ID" value="GIX63833.1"/>
    <property type="molecule type" value="Genomic_DNA"/>
</dbReference>
<dbReference type="SUPFAM" id="SSF55060">
    <property type="entry name" value="GHMP Kinase, C-terminal domain"/>
    <property type="match status" value="1"/>
</dbReference>
<dbReference type="GeneID" id="94195314"/>
<keyword evidence="2 4" id="KW-0808">Transferase</keyword>
<gene>
    <name evidence="4" type="ORF">BcabD6B2_32680</name>
</gene>
<dbReference type="GO" id="GO:0050515">
    <property type="term" value="F:4-(cytidine 5'-diphospho)-2-C-methyl-D-erythritol kinase activity"/>
    <property type="evidence" value="ECO:0007669"/>
    <property type="project" value="TreeGrafter"/>
</dbReference>
<sequence length="363" mass="39350">MRGLTVCLGVAGFLGAPAAFQARHRNVINDERGVRSLIGGADVSPDASDGFWDHEGTAFSKVNLMLQIDPASDVTQPLLRLVSVMQKVRWGDHISIRRLTSHEAATLAGHYETTSEGDVLLMEDDTHRDETFQTPVNFPFDDSNIIARALKAVPRRGERYVVLTRKRVVPGSGLGGGSADGAFVLRALRGPTGPKETLSMGSDVPFLAGSDDVALVTGKGDEITPLPELDYDGHVHILIPDVHASTADAFRKARELLPTGVLTNDTSQIAEVTRSAMAFSGFRPFNALERCVGNEELVLLMKALGAAVPSRRFAMSGSGGACFVLEATDSEMADVRQLYRRPLLMVKTRFKRAADRDAEFIYI</sequence>
<keyword evidence="1" id="KW-0547">Nucleotide-binding</keyword>
<comment type="caution">
    <text evidence="4">The sequence shown here is derived from an EMBL/GenBank/DDBJ whole genome shotgun (WGS) entry which is preliminary data.</text>
</comment>
<evidence type="ECO:0000313" key="5">
    <source>
        <dbReference type="Proteomes" id="UP001497744"/>
    </source>
</evidence>
<keyword evidence="2 4" id="KW-0418">Kinase</keyword>
<dbReference type="AlphaFoldDB" id="A0AAV4LV16"/>
<dbReference type="SUPFAM" id="SSF54211">
    <property type="entry name" value="Ribosomal protein S5 domain 2-like"/>
    <property type="match status" value="1"/>
</dbReference>
<dbReference type="PANTHER" id="PTHR43527:SF2">
    <property type="entry name" value="4-DIPHOSPHOCYTIDYL-2-C-METHYL-D-ERYTHRITOL KINASE, CHLOROPLASTIC"/>
    <property type="match status" value="1"/>
</dbReference>
<dbReference type="GO" id="GO:0005524">
    <property type="term" value="F:ATP binding"/>
    <property type="evidence" value="ECO:0007669"/>
    <property type="project" value="UniProtKB-KW"/>
</dbReference>
<evidence type="ECO:0000313" key="4">
    <source>
        <dbReference type="EMBL" id="GIX63833.1"/>
    </source>
</evidence>